<name>A0A4Q7Z974_9GAMM</name>
<organism evidence="2 3">
    <name type="scientific">Fluviicoccus keumensis</name>
    <dbReference type="NCBI Taxonomy" id="1435465"/>
    <lineage>
        <taxon>Bacteria</taxon>
        <taxon>Pseudomonadati</taxon>
        <taxon>Pseudomonadota</taxon>
        <taxon>Gammaproteobacteria</taxon>
        <taxon>Moraxellales</taxon>
        <taxon>Moraxellaceae</taxon>
        <taxon>Fluviicoccus</taxon>
    </lineage>
</organism>
<dbReference type="AlphaFoldDB" id="A0A4Q7Z974"/>
<evidence type="ECO:0000259" key="1">
    <source>
        <dbReference type="PROSITE" id="PS50828"/>
    </source>
</evidence>
<dbReference type="PANTHER" id="PTHR35562">
    <property type="entry name" value="DNA ENDONUCLEASE SMRA-RELATED"/>
    <property type="match status" value="1"/>
</dbReference>
<protein>
    <submittedName>
        <fullName evidence="2">DNA-nicking Smr family endonuclease</fullName>
    </submittedName>
</protein>
<feature type="domain" description="Smr" evidence="1">
    <location>
        <begin position="128"/>
        <end position="209"/>
    </location>
</feature>
<reference evidence="2 3" key="1">
    <citation type="submission" date="2019-02" db="EMBL/GenBank/DDBJ databases">
        <title>Genomic Encyclopedia of Type Strains, Phase IV (KMG-IV): sequencing the most valuable type-strain genomes for metagenomic binning, comparative biology and taxonomic classification.</title>
        <authorList>
            <person name="Goeker M."/>
        </authorList>
    </citation>
    <scope>NUCLEOTIDE SEQUENCE [LARGE SCALE GENOMIC DNA]</scope>
    <source>
        <strain evidence="2 3">DSM 105135</strain>
    </source>
</reference>
<keyword evidence="2" id="KW-0378">Hydrolase</keyword>
<keyword evidence="2" id="KW-0255">Endonuclease</keyword>
<proteinExistence type="predicted"/>
<dbReference type="Proteomes" id="UP000292423">
    <property type="component" value="Unassembled WGS sequence"/>
</dbReference>
<evidence type="ECO:0000313" key="3">
    <source>
        <dbReference type="Proteomes" id="UP000292423"/>
    </source>
</evidence>
<accession>A0A4Q7Z974</accession>
<comment type="caution">
    <text evidence="2">The sequence shown here is derived from an EMBL/GenBank/DDBJ whole genome shotgun (WGS) entry which is preliminary data.</text>
</comment>
<gene>
    <name evidence="2" type="ORF">EV700_1463</name>
</gene>
<dbReference type="PANTHER" id="PTHR35562:SF2">
    <property type="entry name" value="DNA ENDONUCLEASE SMRA-RELATED"/>
    <property type="match status" value="1"/>
</dbReference>
<dbReference type="SMART" id="SM00463">
    <property type="entry name" value="SMR"/>
    <property type="match status" value="1"/>
</dbReference>
<dbReference type="EMBL" id="SHKX01000011">
    <property type="protein sequence ID" value="RZU47072.1"/>
    <property type="molecule type" value="Genomic_DNA"/>
</dbReference>
<dbReference type="RefSeq" id="WP_130412249.1">
    <property type="nucleotide sequence ID" value="NZ_SHKX01000011.1"/>
</dbReference>
<dbReference type="Pfam" id="PF01713">
    <property type="entry name" value="Smr"/>
    <property type="match status" value="1"/>
</dbReference>
<dbReference type="GO" id="GO:0004520">
    <property type="term" value="F:DNA endonuclease activity"/>
    <property type="evidence" value="ECO:0007669"/>
    <property type="project" value="TreeGrafter"/>
</dbReference>
<dbReference type="InterPro" id="IPR002625">
    <property type="entry name" value="Smr_dom"/>
</dbReference>
<sequence>MKSKLLNDLKKSLASEQKPVIKVAPVTVAKPEETDEKVLWQRALTGVKPLETEATAPLKMPRPDKQEALMRRARAEGDRELDNLGISDTQALLNPVASEAQLAFRRVGVQVGQFKKLQDGQLPWKAAVDLHGCTVEQARLAVLQLIADAREESITIIKIVHGKGYSQETGGSLLKTCVNGWLQQHPAVLAFCSASSKDGGTGAVLVLLKRQPPPTDSPRQ</sequence>
<dbReference type="InterPro" id="IPR036063">
    <property type="entry name" value="Smr_dom_sf"/>
</dbReference>
<dbReference type="SUPFAM" id="SSF160443">
    <property type="entry name" value="SMR domain-like"/>
    <property type="match status" value="1"/>
</dbReference>
<keyword evidence="2" id="KW-0540">Nuclease</keyword>
<dbReference type="OrthoDB" id="9808881at2"/>
<keyword evidence="3" id="KW-1185">Reference proteome</keyword>
<dbReference type="PROSITE" id="PS50828">
    <property type="entry name" value="SMR"/>
    <property type="match status" value="1"/>
</dbReference>
<evidence type="ECO:0000313" key="2">
    <source>
        <dbReference type="EMBL" id="RZU47072.1"/>
    </source>
</evidence>
<dbReference type="Gene3D" id="3.30.1370.110">
    <property type="match status" value="1"/>
</dbReference>